<accession>A0A8X6PXI3</accession>
<evidence type="ECO:0000313" key="2">
    <source>
        <dbReference type="Proteomes" id="UP000887013"/>
    </source>
</evidence>
<evidence type="ECO:0000313" key="1">
    <source>
        <dbReference type="EMBL" id="GFT85456.1"/>
    </source>
</evidence>
<reference evidence="1" key="1">
    <citation type="submission" date="2020-08" db="EMBL/GenBank/DDBJ databases">
        <title>Multicomponent nature underlies the extraordinary mechanical properties of spider dragline silk.</title>
        <authorList>
            <person name="Kono N."/>
            <person name="Nakamura H."/>
            <person name="Mori M."/>
            <person name="Yoshida Y."/>
            <person name="Ohtoshi R."/>
            <person name="Malay A.D."/>
            <person name="Moran D.A.P."/>
            <person name="Tomita M."/>
            <person name="Numata K."/>
            <person name="Arakawa K."/>
        </authorList>
    </citation>
    <scope>NUCLEOTIDE SEQUENCE</scope>
</reference>
<organism evidence="1 2">
    <name type="scientific">Nephila pilipes</name>
    <name type="common">Giant wood spider</name>
    <name type="synonym">Nephila maculata</name>
    <dbReference type="NCBI Taxonomy" id="299642"/>
    <lineage>
        <taxon>Eukaryota</taxon>
        <taxon>Metazoa</taxon>
        <taxon>Ecdysozoa</taxon>
        <taxon>Arthropoda</taxon>
        <taxon>Chelicerata</taxon>
        <taxon>Arachnida</taxon>
        <taxon>Araneae</taxon>
        <taxon>Araneomorphae</taxon>
        <taxon>Entelegynae</taxon>
        <taxon>Araneoidea</taxon>
        <taxon>Nephilidae</taxon>
        <taxon>Nephila</taxon>
    </lineage>
</organism>
<protein>
    <submittedName>
        <fullName evidence="1">Uncharacterized protein</fullName>
    </submittedName>
</protein>
<dbReference type="AlphaFoldDB" id="A0A8X6PXI3"/>
<dbReference type="Gene3D" id="3.30.420.10">
    <property type="entry name" value="Ribonuclease H-like superfamily/Ribonuclease H"/>
    <property type="match status" value="1"/>
</dbReference>
<dbReference type="InterPro" id="IPR036397">
    <property type="entry name" value="RNaseH_sf"/>
</dbReference>
<sequence>MGYEVIRLSPYHCRYNPIEMIGAQEKGEVAAKNSTVKIKDVRKLLEEALSLCTIEKNALNMPKYCKKRTLVRNVRDETFQKCVINL</sequence>
<dbReference type="Proteomes" id="UP000887013">
    <property type="component" value="Unassembled WGS sequence"/>
</dbReference>
<dbReference type="EMBL" id="BMAW01023919">
    <property type="protein sequence ID" value="GFT85456.1"/>
    <property type="molecule type" value="Genomic_DNA"/>
</dbReference>
<dbReference type="GO" id="GO:0003676">
    <property type="term" value="F:nucleic acid binding"/>
    <property type="evidence" value="ECO:0007669"/>
    <property type="project" value="InterPro"/>
</dbReference>
<dbReference type="OrthoDB" id="6498151at2759"/>
<name>A0A8X6PXI3_NEPPI</name>
<proteinExistence type="predicted"/>
<gene>
    <name evidence="1" type="ORF">NPIL_477841</name>
</gene>
<keyword evidence="2" id="KW-1185">Reference proteome</keyword>
<comment type="caution">
    <text evidence="1">The sequence shown here is derived from an EMBL/GenBank/DDBJ whole genome shotgun (WGS) entry which is preliminary data.</text>
</comment>